<dbReference type="Proteomes" id="UP000181790">
    <property type="component" value="Unassembled WGS sequence"/>
</dbReference>
<dbReference type="OrthoDB" id="9805017at2"/>
<reference evidence="1 2" key="1">
    <citation type="submission" date="2016-10" db="EMBL/GenBank/DDBJ databases">
        <title>Arsenicibacter rosenii gen. nov., sp. nov., an efficient arsenic-methylating bacterium isolated from an arsenic-contaminated paddy soil.</title>
        <authorList>
            <person name="Huang K."/>
        </authorList>
    </citation>
    <scope>NUCLEOTIDE SEQUENCE [LARGE SCALE GENOMIC DNA]</scope>
    <source>
        <strain evidence="1 2">SM-1</strain>
    </source>
</reference>
<organism evidence="1 2">
    <name type="scientific">Arsenicibacter rosenii</name>
    <dbReference type="NCBI Taxonomy" id="1750698"/>
    <lineage>
        <taxon>Bacteria</taxon>
        <taxon>Pseudomonadati</taxon>
        <taxon>Bacteroidota</taxon>
        <taxon>Cytophagia</taxon>
        <taxon>Cytophagales</taxon>
        <taxon>Spirosomataceae</taxon>
        <taxon>Arsenicibacter</taxon>
    </lineage>
</organism>
<dbReference type="EMBL" id="MORL01000002">
    <property type="protein sequence ID" value="OIN60080.1"/>
    <property type="molecule type" value="Genomic_DNA"/>
</dbReference>
<accession>A0A1S2VNV5</accession>
<dbReference type="PROSITE" id="PS51257">
    <property type="entry name" value="PROKAR_LIPOPROTEIN"/>
    <property type="match status" value="1"/>
</dbReference>
<name>A0A1S2VNV5_9BACT</name>
<dbReference type="AlphaFoldDB" id="A0A1S2VNV5"/>
<keyword evidence="2" id="KW-1185">Reference proteome</keyword>
<sequence>MKRLTNYVYWLNVGLIGLASCDRVSIDLMPAADPISEDNQFVALVDQQLAIDLKKIPGLTTTTTFRIQKQPDWGDARFTAQGLLVYTPKSEFVAGDDEVVLTADQQTGAGVISSLPLLITMATADDPLPCQLGAVSDKAETVMGTAVSLSVLQNDVFCQGTVDAASLTIESLPENGTVQPGSNGTVLYTPKAGYKGRDSFIYKVCNTGTPEKNCSVAAVTVTVIDPAQACSISLEDNVVVFKPVFAGDSIRIPVLANDILCRSNKAIPISLALPPVFGSAYINKNNVIVYKARVAAGSDELTYRRCDGACLDAVVVIQSRPPMVNCTMTAASDSRTITLANLSEEIRTNGIYLSILANDTVCNLLKSITIKENPSNLKLEVQRDGSLLYRMDTTPKTGTFSFVYELTDVNDNKASAEMKIIVK</sequence>
<dbReference type="Pfam" id="PF17963">
    <property type="entry name" value="Big_9"/>
    <property type="match status" value="1"/>
</dbReference>
<evidence type="ECO:0008006" key="3">
    <source>
        <dbReference type="Google" id="ProtNLM"/>
    </source>
</evidence>
<comment type="caution">
    <text evidence="1">The sequence shown here is derived from an EMBL/GenBank/DDBJ whole genome shotgun (WGS) entry which is preliminary data.</text>
</comment>
<proteinExistence type="predicted"/>
<dbReference type="Gene3D" id="2.60.40.3440">
    <property type="match status" value="1"/>
</dbReference>
<dbReference type="RefSeq" id="WP_071501875.1">
    <property type="nucleotide sequence ID" value="NZ_MORL01000002.1"/>
</dbReference>
<protein>
    <recommendedName>
        <fullName evidence="3">Tandem-95 repeat protein</fullName>
    </recommendedName>
</protein>
<gene>
    <name evidence="1" type="ORF">BLX24_04315</name>
</gene>
<evidence type="ECO:0000313" key="1">
    <source>
        <dbReference type="EMBL" id="OIN60080.1"/>
    </source>
</evidence>
<evidence type="ECO:0000313" key="2">
    <source>
        <dbReference type="Proteomes" id="UP000181790"/>
    </source>
</evidence>